<proteinExistence type="predicted"/>
<dbReference type="AlphaFoldDB" id="A0A0F8YNZ8"/>
<comment type="caution">
    <text evidence="1">The sequence shown here is derived from an EMBL/GenBank/DDBJ whole genome shotgun (WGS) entry which is preliminary data.</text>
</comment>
<gene>
    <name evidence="1" type="ORF">LCGC14_2796700</name>
</gene>
<protein>
    <submittedName>
        <fullName evidence="1">Uncharacterized protein</fullName>
    </submittedName>
</protein>
<organism evidence="1">
    <name type="scientific">marine sediment metagenome</name>
    <dbReference type="NCBI Taxonomy" id="412755"/>
    <lineage>
        <taxon>unclassified sequences</taxon>
        <taxon>metagenomes</taxon>
        <taxon>ecological metagenomes</taxon>
    </lineage>
</organism>
<dbReference type="EMBL" id="LAZR01052373">
    <property type="protein sequence ID" value="KKK83107.1"/>
    <property type="molecule type" value="Genomic_DNA"/>
</dbReference>
<accession>A0A0F8YNZ8</accession>
<evidence type="ECO:0000313" key="1">
    <source>
        <dbReference type="EMBL" id="KKK83107.1"/>
    </source>
</evidence>
<reference evidence="1" key="1">
    <citation type="journal article" date="2015" name="Nature">
        <title>Complex archaea that bridge the gap between prokaryotes and eukaryotes.</title>
        <authorList>
            <person name="Spang A."/>
            <person name="Saw J.H."/>
            <person name="Jorgensen S.L."/>
            <person name="Zaremba-Niedzwiedzka K."/>
            <person name="Martijn J."/>
            <person name="Lind A.E."/>
            <person name="van Eijk R."/>
            <person name="Schleper C."/>
            <person name="Guy L."/>
            <person name="Ettema T.J."/>
        </authorList>
    </citation>
    <scope>NUCLEOTIDE SEQUENCE</scope>
</reference>
<name>A0A0F8YNZ8_9ZZZZ</name>
<sequence length="159" mass="18179">MGETKICTRCLEEFPATPTFFGKERLGKFGLCSLCRVCKVAVAKEYSRTVGGKEVNARGHKKYGTTINGKLNQTYHHMIGRCNYPNHISYHRYGGRGIKVCFKSFTEFADYVVNILQIDPRGLTIDRIDNDGHYEPGNIRFVTHKVNCQNQGRRSWARI</sequence>